<sequence length="219" mass="24967">MDPEVAVDAAAGRMEDRDVQPELHHGAVLGQPERLRLDAASTNLIEVRRRATFSQLLGRFSQFYRIAPASSRGRSPKLRYHHQVLGLILCFYVRSIENSTLCMVFGVPPSTLSRTLRRAEKPLAKSLEDYAPARIAWPSPARQMELARLVEDREPLLKHMFGFIDGKNLRVMQPSRADLQNAMYNRWLHAVFVTWTICFAADGCIIWSKHNCPGSWNDH</sequence>
<protein>
    <recommendedName>
        <fullName evidence="4">DDE Tnp4 domain-containing protein</fullName>
    </recommendedName>
</protein>
<evidence type="ECO:0000313" key="3">
    <source>
        <dbReference type="Proteomes" id="UP000251314"/>
    </source>
</evidence>
<reference evidence="1" key="2">
    <citation type="submission" date="2018-10" db="EMBL/GenBank/DDBJ databases">
        <title>Effector identification in a new, highly contiguous assembly of the strawberry crown rot pathogen Phytophthora cactorum.</title>
        <authorList>
            <person name="Armitage A.D."/>
            <person name="Nellist C.F."/>
            <person name="Bates H."/>
            <person name="Vickerstaff R.J."/>
            <person name="Harrison R.J."/>
        </authorList>
    </citation>
    <scope>NUCLEOTIDE SEQUENCE</scope>
    <source>
        <strain evidence="1">4040</strain>
    </source>
</reference>
<dbReference type="AlphaFoldDB" id="A0A329SVE9"/>
<accession>A0A329SVE9</accession>
<keyword evidence="3" id="KW-1185">Reference proteome</keyword>
<dbReference type="EMBL" id="MJFZ01000048">
    <property type="protein sequence ID" value="RAW40411.1"/>
    <property type="molecule type" value="Genomic_DNA"/>
</dbReference>
<evidence type="ECO:0008006" key="4">
    <source>
        <dbReference type="Google" id="ProtNLM"/>
    </source>
</evidence>
<comment type="caution">
    <text evidence="2">The sequence shown here is derived from an EMBL/GenBank/DDBJ whole genome shotgun (WGS) entry which is preliminary data.</text>
</comment>
<dbReference type="VEuPathDB" id="FungiDB:PC110_g3368"/>
<dbReference type="PANTHER" id="PTHR48471:SF1">
    <property type="entry name" value="DDE TNP4 DOMAIN-CONTAINING PROTEIN"/>
    <property type="match status" value="1"/>
</dbReference>
<dbReference type="Proteomes" id="UP000736787">
    <property type="component" value="Unassembled WGS sequence"/>
</dbReference>
<name>A0A329SVE9_9STRA</name>
<reference evidence="2 3" key="1">
    <citation type="submission" date="2018-01" db="EMBL/GenBank/DDBJ databases">
        <title>Draft genome of the strawberry crown rot pathogen Phytophthora cactorum.</title>
        <authorList>
            <person name="Armitage A.D."/>
            <person name="Lysoe E."/>
            <person name="Nellist C.F."/>
            <person name="Harrison R.J."/>
            <person name="Brurberg M.B."/>
        </authorList>
    </citation>
    <scope>NUCLEOTIDE SEQUENCE [LARGE SCALE GENOMIC DNA]</scope>
    <source>
        <strain evidence="2 3">10300</strain>
    </source>
</reference>
<dbReference type="OrthoDB" id="123513at2759"/>
<dbReference type="PANTHER" id="PTHR48471">
    <property type="entry name" value="DDE TNP4 DOMAIN-CONTAINING PROTEIN"/>
    <property type="match status" value="1"/>
</dbReference>
<dbReference type="Proteomes" id="UP000251314">
    <property type="component" value="Unassembled WGS sequence"/>
</dbReference>
<evidence type="ECO:0000313" key="2">
    <source>
        <dbReference type="EMBL" id="RAW40411.1"/>
    </source>
</evidence>
<evidence type="ECO:0000313" key="1">
    <source>
        <dbReference type="EMBL" id="KAG2898193.1"/>
    </source>
</evidence>
<proteinExistence type="predicted"/>
<dbReference type="EMBL" id="RCMK01001267">
    <property type="protein sequence ID" value="KAG2898193.1"/>
    <property type="molecule type" value="Genomic_DNA"/>
</dbReference>
<organism evidence="2 3">
    <name type="scientific">Phytophthora cactorum</name>
    <dbReference type="NCBI Taxonomy" id="29920"/>
    <lineage>
        <taxon>Eukaryota</taxon>
        <taxon>Sar</taxon>
        <taxon>Stramenopiles</taxon>
        <taxon>Oomycota</taxon>
        <taxon>Peronosporomycetes</taxon>
        <taxon>Peronosporales</taxon>
        <taxon>Peronosporaceae</taxon>
        <taxon>Phytophthora</taxon>
    </lineage>
</organism>
<gene>
    <name evidence="2" type="ORF">PC110_g3368</name>
    <name evidence="1" type="ORF">PC117_g22620</name>
</gene>